<keyword evidence="3" id="KW-1185">Reference proteome</keyword>
<dbReference type="OrthoDB" id="563564at2759"/>
<feature type="region of interest" description="Disordered" evidence="1">
    <location>
        <begin position="849"/>
        <end position="883"/>
    </location>
</feature>
<feature type="region of interest" description="Disordered" evidence="1">
    <location>
        <begin position="533"/>
        <end position="584"/>
    </location>
</feature>
<feature type="compositionally biased region" description="Low complexity" evidence="1">
    <location>
        <begin position="558"/>
        <end position="567"/>
    </location>
</feature>
<organism evidence="2 3">
    <name type="scientific">Edaphochlamys debaryana</name>
    <dbReference type="NCBI Taxonomy" id="47281"/>
    <lineage>
        <taxon>Eukaryota</taxon>
        <taxon>Viridiplantae</taxon>
        <taxon>Chlorophyta</taxon>
        <taxon>core chlorophytes</taxon>
        <taxon>Chlorophyceae</taxon>
        <taxon>CS clade</taxon>
        <taxon>Chlamydomonadales</taxon>
        <taxon>Chlamydomonadales incertae sedis</taxon>
        <taxon>Edaphochlamys</taxon>
    </lineage>
</organism>
<evidence type="ECO:0000256" key="1">
    <source>
        <dbReference type="SAM" id="MobiDB-lite"/>
    </source>
</evidence>
<name>A0A835Y431_9CHLO</name>
<sequence>MSSLTAALSGLQEQRRRRLAVGALLAEYAPEQPQRAVRNAQRAAERGEPANASLDPDETDGAAAATTVSGLPRRLPLSQQAALAALRRSHPTAVLCTQPRRALLSHVGSAPASGGRRAWHKLLPWLLPVTTSSPPPNSLCDPRAPGLPAQSTRHDSTGPQSPPCADPAPTNSNAIAGDLLNSSDTAAAREDASALAGAEVEATASMVLCLLAHDPNLEPDPNASSTRADEPAAHDTKLGGWDCDHLTQPAPGEEKQVTDLWQKLARAGIVLQLQRGGPVESGETADLEPAAAWLGSLRPEHMTTMIKQAMMVQQLVCDMAARVDSVTSQLPPALALRCQPNAWRRLDMPAAEALAAFRAGGVIGAELEPGLEARCTQLLELAGRSEEVEQVARLAVWCRVLMEVEGILPAARPLVCAAAGACYRALEVIQSASYAVSASLLYYELCAGVMPPSPGQRQQAAALNATPLSIDHLQSVISRQLEHPAIPFAWAQHLFMLRSGDTDASHATERYVCTLDLGFLSPKVRERMARANQQLPGQTPDAANLDAQTAGSGGGSAHGPSAPRAAPLAEAKEPGVAEKAAEGEPLQLGPAEVQLARDIVALVRELVLQPDLRALREKDTPPGKGPAAADGSSGGSSSGRACASHNGGREEGEADPRPAPPHGQQDMPPPIRYTLPSPEACVVLTLALLVPNQFFAMQPAVLTAAAGGAGASGRAGASGGRGHGRGHVQATLQGPAETVGALDLALWRGFCEPNIGDPAGPFDRKQLKIFLVRANGSVATEARELSSLLLKRRQCFCWVQGEGVAGVWKALQVLAKVRAEMLALGRDLAATVTCASCFGDGSSELELAAQEQRERERAAAEEERHAGKHAKSGTAAPPDLVPTPAGLSMRAVAERMSLCLADLAGLPPPGALVAPDQAVSPEQELTWQYSAEQNACRLLQRLLCKGEGGGPSYRDRVRVEFAVFECGLGRPHEPVLPPIPEKRRLEGLRMALGVGT</sequence>
<feature type="compositionally biased region" description="Basic and acidic residues" evidence="1">
    <location>
        <begin position="647"/>
        <end position="656"/>
    </location>
</feature>
<dbReference type="EMBL" id="JAEHOE010000028">
    <property type="protein sequence ID" value="KAG2494819.1"/>
    <property type="molecule type" value="Genomic_DNA"/>
</dbReference>
<protein>
    <submittedName>
        <fullName evidence="2">Uncharacterized protein</fullName>
    </submittedName>
</protein>
<feature type="compositionally biased region" description="Basic and acidic residues" evidence="1">
    <location>
        <begin position="851"/>
        <end position="865"/>
    </location>
</feature>
<gene>
    <name evidence="2" type="ORF">HYH03_007061</name>
</gene>
<evidence type="ECO:0000313" key="2">
    <source>
        <dbReference type="EMBL" id="KAG2494819.1"/>
    </source>
</evidence>
<evidence type="ECO:0000313" key="3">
    <source>
        <dbReference type="Proteomes" id="UP000612055"/>
    </source>
</evidence>
<feature type="compositionally biased region" description="Pro residues" evidence="1">
    <location>
        <begin position="657"/>
        <end position="671"/>
    </location>
</feature>
<feature type="region of interest" description="Disordered" evidence="1">
    <location>
        <begin position="614"/>
        <end position="673"/>
    </location>
</feature>
<feature type="region of interest" description="Disordered" evidence="1">
    <location>
        <begin position="133"/>
        <end position="173"/>
    </location>
</feature>
<comment type="caution">
    <text evidence="2">The sequence shown here is derived from an EMBL/GenBank/DDBJ whole genome shotgun (WGS) entry which is preliminary data.</text>
</comment>
<feature type="compositionally biased region" description="Basic and acidic residues" evidence="1">
    <location>
        <begin position="570"/>
        <end position="582"/>
    </location>
</feature>
<accession>A0A835Y431</accession>
<dbReference type="Proteomes" id="UP000612055">
    <property type="component" value="Unassembled WGS sequence"/>
</dbReference>
<proteinExistence type="predicted"/>
<reference evidence="2" key="1">
    <citation type="journal article" date="2020" name="bioRxiv">
        <title>Comparative genomics of Chlamydomonas.</title>
        <authorList>
            <person name="Craig R.J."/>
            <person name="Hasan A.R."/>
            <person name="Ness R.W."/>
            <person name="Keightley P.D."/>
        </authorList>
    </citation>
    <scope>NUCLEOTIDE SEQUENCE</scope>
    <source>
        <strain evidence="2">CCAP 11/70</strain>
    </source>
</reference>
<feature type="region of interest" description="Disordered" evidence="1">
    <location>
        <begin position="39"/>
        <end position="62"/>
    </location>
</feature>
<dbReference type="AlphaFoldDB" id="A0A835Y431"/>